<protein>
    <submittedName>
        <fullName evidence="2">Argonaute siRNA chaperone (ARC) complex subunit Arb1</fullName>
    </submittedName>
</protein>
<keyword evidence="3" id="KW-1185">Reference proteome</keyword>
<organism evidence="2 3">
    <name type="scientific">Geosmithia morbida</name>
    <dbReference type="NCBI Taxonomy" id="1094350"/>
    <lineage>
        <taxon>Eukaryota</taxon>
        <taxon>Fungi</taxon>
        <taxon>Dikarya</taxon>
        <taxon>Ascomycota</taxon>
        <taxon>Pezizomycotina</taxon>
        <taxon>Sordariomycetes</taxon>
        <taxon>Hypocreomycetidae</taxon>
        <taxon>Hypocreales</taxon>
        <taxon>Bionectriaceae</taxon>
        <taxon>Geosmithia</taxon>
    </lineage>
</organism>
<dbReference type="EMBL" id="JAANYQ010000007">
    <property type="protein sequence ID" value="KAF4123001.1"/>
    <property type="molecule type" value="Genomic_DNA"/>
</dbReference>
<dbReference type="OrthoDB" id="435402at2759"/>
<name>A0A9P5D3Z4_9HYPO</name>
<dbReference type="InterPro" id="IPR018606">
    <property type="entry name" value="Arb1"/>
</dbReference>
<proteinExistence type="predicted"/>
<dbReference type="AlphaFoldDB" id="A0A9P5D3Z4"/>
<dbReference type="Proteomes" id="UP000749293">
    <property type="component" value="Unassembled WGS sequence"/>
</dbReference>
<reference evidence="2" key="1">
    <citation type="submission" date="2020-03" db="EMBL/GenBank/DDBJ databases">
        <title>Site-based positive gene gene selection in Geosmithia morbida across the United States reveals a broad range of putative effectors and factors for local host and environmental adapation.</title>
        <authorList>
            <person name="Onufrak A."/>
            <person name="Murdoch R.W."/>
            <person name="Gazis R."/>
            <person name="Huff M."/>
            <person name="Staton M."/>
            <person name="Klingeman W."/>
            <person name="Hadziabdic D."/>
        </authorList>
    </citation>
    <scope>NUCLEOTIDE SEQUENCE</scope>
    <source>
        <strain evidence="2">1262</strain>
    </source>
</reference>
<dbReference type="GeneID" id="55972774"/>
<evidence type="ECO:0000256" key="1">
    <source>
        <dbReference type="SAM" id="MobiDB-lite"/>
    </source>
</evidence>
<accession>A0A9P5D3Z4</accession>
<feature type="region of interest" description="Disordered" evidence="1">
    <location>
        <begin position="1"/>
        <end position="44"/>
    </location>
</feature>
<dbReference type="RefSeq" id="XP_035321653.1">
    <property type="nucleotide sequence ID" value="XM_035468519.1"/>
</dbReference>
<evidence type="ECO:0000313" key="2">
    <source>
        <dbReference type="EMBL" id="KAF4123001.1"/>
    </source>
</evidence>
<sequence length="425" mass="48286">MGRTVRGNKTVTRRGPTALPRDRGTGFEEYYADPPVTPQEARDEKETVYSQRIQSCIKRFRARRRLRGDISRYFLEYLFLGGVNAQPQAFSGGRVDEDDDDDDAIIIPNRSSSGDRTDRFYDGDRENWSVDFAAVTAGFLTVVGPVTGFRGIHTAVSVVDNFLRYVLHHDVCPEFAHDVRKAIAVCEEARQEWPLLAAMSSALPGSFNLAAACSFGVNEIGDWSIQSPEPSFMSGDKREEAEFTWLAILALSNEPELYDRAFDARPKYHITEQMDCTVEITSIRRPHSEIEGKFKDASINGEPLKPLGKIVVKPAHIEDGWAYHVRTKLPHNWAKTLFFEQPVLDNLRVGNKMTVTLCDVKLPGDGPPLTFVKTIHDIVPTFYTFLPQQLMRHFKPPKEIEKQVQDDQEEEKGQGDKEDRKRYME</sequence>
<comment type="caution">
    <text evidence="2">The sequence shown here is derived from an EMBL/GenBank/DDBJ whole genome shotgun (WGS) entry which is preliminary data.</text>
</comment>
<dbReference type="GO" id="GO:0033167">
    <property type="term" value="C:ARC complex"/>
    <property type="evidence" value="ECO:0007669"/>
    <property type="project" value="InterPro"/>
</dbReference>
<evidence type="ECO:0000313" key="3">
    <source>
        <dbReference type="Proteomes" id="UP000749293"/>
    </source>
</evidence>
<feature type="region of interest" description="Disordered" evidence="1">
    <location>
        <begin position="396"/>
        <end position="425"/>
    </location>
</feature>
<dbReference type="Pfam" id="PF09692">
    <property type="entry name" value="Arb1"/>
    <property type="match status" value="1"/>
</dbReference>
<gene>
    <name evidence="2" type="ORF">GMORB2_6549</name>
</gene>
<dbReference type="GO" id="GO:0031047">
    <property type="term" value="P:regulatory ncRNA-mediated gene silencing"/>
    <property type="evidence" value="ECO:0007669"/>
    <property type="project" value="InterPro"/>
</dbReference>